<name>A0ABR2UGH7_9PEZI</name>
<accession>A0ABR2UGH7</accession>
<protein>
    <submittedName>
        <fullName evidence="2">Uncharacterized protein</fullName>
    </submittedName>
</protein>
<keyword evidence="3" id="KW-1185">Reference proteome</keyword>
<proteinExistence type="predicted"/>
<dbReference type="Gene3D" id="3.90.550.20">
    <property type="match status" value="1"/>
</dbReference>
<feature type="compositionally biased region" description="Basic and acidic residues" evidence="1">
    <location>
        <begin position="13"/>
        <end position="22"/>
    </location>
</feature>
<sequence>MITDYLEQKPRLLDHDSIDSREPLNLTEPNVGEPDSTSSAALASLLDRTGGRSSMSHHPGERQQFRDKLEEWLDAFTQPGCSVLLLCKGNQEDCHIIPVSIKDSADPSEQWNQARKTWNSRRGMLRSIFHWYRVTSIEMAEITIAGQKSPGHIGEYVGLYQAEDLKSKICELEGQGAEYYNDSFYCVPDTTYEYRHHANECPSTAGEPGPGWECPYTAHDKAQRDLAILKRRPMFKLFFQDPDLARLNLSMGELGLLISHLPERPIDDWVSQEYEAEARLVVGIEYDYLGASEIDKNYQYPVQFAQWTIAAAPKHDVFMNMTDNCLMALHALSAKYNKNLGELHSKDDEVLKATGPVAWTEKVFAAIKARIPEAIRLENLSGMKEPKLFGDILVLPIDGFGEGQSHSGKWAANLNIQSSSEWHSIELLPLGLRDVADIALAVGISHVWEPVLCSKLGDDETNFPGIYAAGTFNIVLTESVIVSQCLLSSLSGKTHPPLVRPAWSPDELYTVYSSTLFADLMTPSPVRARATYHQSALLAPATIYFLQNIPWFLCGTGILGSALFPSGCGPEGSKEALIPPHGLASLQICLNLYLMMCLSGTRSPTLLHVYSRYWHGASNQSWETQNIHKESGIQGLSVKRQGMRPLFLPTSYRGVPGQITHGHVLGLSRTAPQEMFLLGVGTVSRAPWSSNFYLRLYTVSQLLV</sequence>
<evidence type="ECO:0000256" key="1">
    <source>
        <dbReference type="SAM" id="MobiDB-lite"/>
    </source>
</evidence>
<dbReference type="InterPro" id="IPR039367">
    <property type="entry name" value="Och1-like"/>
</dbReference>
<dbReference type="PANTHER" id="PTHR31834:SF8">
    <property type="entry name" value="TRANSFERASE, PUTATIVE (AFU_ORTHOLOGUE AFUA_6G14040)-RELATED"/>
    <property type="match status" value="1"/>
</dbReference>
<gene>
    <name evidence="2" type="ORF">SUNI508_11813</name>
</gene>
<dbReference type="EMBL" id="JARVKF010000437">
    <property type="protein sequence ID" value="KAK9413604.1"/>
    <property type="molecule type" value="Genomic_DNA"/>
</dbReference>
<dbReference type="PANTHER" id="PTHR31834">
    <property type="entry name" value="INITIATION-SPECIFIC ALPHA-1,6-MANNOSYLTRANSFERASE"/>
    <property type="match status" value="1"/>
</dbReference>
<comment type="caution">
    <text evidence="2">The sequence shown here is derived from an EMBL/GenBank/DDBJ whole genome shotgun (WGS) entry which is preliminary data.</text>
</comment>
<evidence type="ECO:0000313" key="2">
    <source>
        <dbReference type="EMBL" id="KAK9413604.1"/>
    </source>
</evidence>
<organism evidence="2 3">
    <name type="scientific">Seiridium unicorne</name>
    <dbReference type="NCBI Taxonomy" id="138068"/>
    <lineage>
        <taxon>Eukaryota</taxon>
        <taxon>Fungi</taxon>
        <taxon>Dikarya</taxon>
        <taxon>Ascomycota</taxon>
        <taxon>Pezizomycotina</taxon>
        <taxon>Sordariomycetes</taxon>
        <taxon>Xylariomycetidae</taxon>
        <taxon>Amphisphaeriales</taxon>
        <taxon>Sporocadaceae</taxon>
        <taxon>Seiridium</taxon>
    </lineage>
</organism>
<dbReference type="Proteomes" id="UP001408356">
    <property type="component" value="Unassembled WGS sequence"/>
</dbReference>
<feature type="region of interest" description="Disordered" evidence="1">
    <location>
        <begin position="13"/>
        <end position="38"/>
    </location>
</feature>
<reference evidence="2 3" key="1">
    <citation type="journal article" date="2024" name="J. Plant Pathol.">
        <title>Sequence and assembly of the genome of Seiridium unicorne, isolate CBS 538.82, causal agent of cypress canker disease.</title>
        <authorList>
            <person name="Scali E."/>
            <person name="Rocca G.D."/>
            <person name="Danti R."/>
            <person name="Garbelotto M."/>
            <person name="Barberini S."/>
            <person name="Baroncelli R."/>
            <person name="Emiliani G."/>
        </authorList>
    </citation>
    <scope>NUCLEOTIDE SEQUENCE [LARGE SCALE GENOMIC DNA]</scope>
    <source>
        <strain evidence="2 3">BM-138-508</strain>
    </source>
</reference>
<evidence type="ECO:0000313" key="3">
    <source>
        <dbReference type="Proteomes" id="UP001408356"/>
    </source>
</evidence>